<evidence type="ECO:0000313" key="1">
    <source>
        <dbReference type="EMBL" id="KIJ24856.1"/>
    </source>
</evidence>
<accession>A0A0C9UHH9</accession>
<sequence length="412" mass="46751">MYQELLELIQAAPNLESFIVSENGPSAAWVKRNCFGTTFGELEAYFRRNHPHYMGNIIEFDIKSTRATNILNGTHNNISIPNVLTSLLVQGTPTITHDTNDSSVVHLLDSSHFVIHSACLHASILRRVKPPTQRKLSTVRDLFIFAGFPWKNTSFNILEGIPSETQGPAYGSPQSLELSVHEQLDNEEIGLGLNQGNILRNLTFFAGTLPVLVTISPHTHNLQGISIFTRGWNGEIDDIEIQALHPEAMRKITYLNLKNCQLNVTQLPRMAKMWPRVKELLTPFNIEWPGFGELSCGEFFSALCYFPDLEIITILTTLKAPVAFMLNTTPRPLHLRLQEIQFGRPDSVALWNPSERIWEFNVGNIDEDMRRPSAEDIKEAAICLDDCLKSLKWKWRRKGPLRRLSHLFSCKP</sequence>
<proteinExistence type="predicted"/>
<keyword evidence="2" id="KW-1185">Reference proteome</keyword>
<gene>
    <name evidence="1" type="ORF">M422DRAFT_274276</name>
</gene>
<dbReference type="AlphaFoldDB" id="A0A0C9UHH9"/>
<evidence type="ECO:0000313" key="2">
    <source>
        <dbReference type="Proteomes" id="UP000054279"/>
    </source>
</evidence>
<reference evidence="1 2" key="1">
    <citation type="submission" date="2014-06" db="EMBL/GenBank/DDBJ databases">
        <title>Evolutionary Origins and Diversification of the Mycorrhizal Mutualists.</title>
        <authorList>
            <consortium name="DOE Joint Genome Institute"/>
            <consortium name="Mycorrhizal Genomics Consortium"/>
            <person name="Kohler A."/>
            <person name="Kuo A."/>
            <person name="Nagy L.G."/>
            <person name="Floudas D."/>
            <person name="Copeland A."/>
            <person name="Barry K.W."/>
            <person name="Cichocki N."/>
            <person name="Veneault-Fourrey C."/>
            <person name="LaButti K."/>
            <person name="Lindquist E.A."/>
            <person name="Lipzen A."/>
            <person name="Lundell T."/>
            <person name="Morin E."/>
            <person name="Murat C."/>
            <person name="Riley R."/>
            <person name="Ohm R."/>
            <person name="Sun H."/>
            <person name="Tunlid A."/>
            <person name="Henrissat B."/>
            <person name="Grigoriev I.V."/>
            <person name="Hibbett D.S."/>
            <person name="Martin F."/>
        </authorList>
    </citation>
    <scope>NUCLEOTIDE SEQUENCE [LARGE SCALE GENOMIC DNA]</scope>
    <source>
        <strain evidence="1 2">SS14</strain>
    </source>
</reference>
<dbReference type="EMBL" id="KN837452">
    <property type="protein sequence ID" value="KIJ24856.1"/>
    <property type="molecule type" value="Genomic_DNA"/>
</dbReference>
<dbReference type="Proteomes" id="UP000054279">
    <property type="component" value="Unassembled WGS sequence"/>
</dbReference>
<name>A0A0C9UHH9_SPHS4</name>
<organism evidence="1 2">
    <name type="scientific">Sphaerobolus stellatus (strain SS14)</name>
    <dbReference type="NCBI Taxonomy" id="990650"/>
    <lineage>
        <taxon>Eukaryota</taxon>
        <taxon>Fungi</taxon>
        <taxon>Dikarya</taxon>
        <taxon>Basidiomycota</taxon>
        <taxon>Agaricomycotina</taxon>
        <taxon>Agaricomycetes</taxon>
        <taxon>Phallomycetidae</taxon>
        <taxon>Geastrales</taxon>
        <taxon>Sphaerobolaceae</taxon>
        <taxon>Sphaerobolus</taxon>
    </lineage>
</organism>
<dbReference type="HOGENOM" id="CLU_667599_0_0_1"/>
<protein>
    <submittedName>
        <fullName evidence="1">Uncharacterized protein</fullName>
    </submittedName>
</protein>